<dbReference type="InterPro" id="IPR006119">
    <property type="entry name" value="Resolv_N"/>
</dbReference>
<dbReference type="Pfam" id="PF00239">
    <property type="entry name" value="Resolvase"/>
    <property type="match status" value="1"/>
</dbReference>
<dbReference type="RefSeq" id="WP_386416375.1">
    <property type="nucleotide sequence ID" value="NZ_JBHSZO010000027.1"/>
</dbReference>
<protein>
    <submittedName>
        <fullName evidence="3">Recombinase family protein</fullName>
    </submittedName>
</protein>
<proteinExistence type="predicted"/>
<accession>A0ABW2GLE9</accession>
<dbReference type="EMBL" id="JBHSZO010000027">
    <property type="protein sequence ID" value="MFC7219966.1"/>
    <property type="molecule type" value="Genomic_DNA"/>
</dbReference>
<evidence type="ECO:0000313" key="3">
    <source>
        <dbReference type="EMBL" id="MFC7219966.1"/>
    </source>
</evidence>
<evidence type="ECO:0000256" key="1">
    <source>
        <dbReference type="SAM" id="MobiDB-lite"/>
    </source>
</evidence>
<organism evidence="3 4">
    <name type="scientific">Streptomyces polyrhachis</name>
    <dbReference type="NCBI Taxonomy" id="1282885"/>
    <lineage>
        <taxon>Bacteria</taxon>
        <taxon>Bacillati</taxon>
        <taxon>Actinomycetota</taxon>
        <taxon>Actinomycetes</taxon>
        <taxon>Kitasatosporales</taxon>
        <taxon>Streptomycetaceae</taxon>
        <taxon>Streptomyces</taxon>
    </lineage>
</organism>
<keyword evidence="4" id="KW-1185">Reference proteome</keyword>
<evidence type="ECO:0000313" key="4">
    <source>
        <dbReference type="Proteomes" id="UP001596413"/>
    </source>
</evidence>
<feature type="domain" description="Resolvase/invertase-type recombinase catalytic" evidence="2">
    <location>
        <begin position="1"/>
        <end position="83"/>
    </location>
</feature>
<dbReference type="Gene3D" id="3.40.50.1390">
    <property type="entry name" value="Resolvase, N-terminal catalytic domain"/>
    <property type="match status" value="1"/>
</dbReference>
<dbReference type="PROSITE" id="PS51736">
    <property type="entry name" value="RECOMBINASES_3"/>
    <property type="match status" value="1"/>
</dbReference>
<feature type="region of interest" description="Disordered" evidence="1">
    <location>
        <begin position="63"/>
        <end position="99"/>
    </location>
</feature>
<reference evidence="4" key="1">
    <citation type="journal article" date="2019" name="Int. J. Syst. Evol. Microbiol.">
        <title>The Global Catalogue of Microorganisms (GCM) 10K type strain sequencing project: providing services to taxonomists for standard genome sequencing and annotation.</title>
        <authorList>
            <consortium name="The Broad Institute Genomics Platform"/>
            <consortium name="The Broad Institute Genome Sequencing Center for Infectious Disease"/>
            <person name="Wu L."/>
            <person name="Ma J."/>
        </authorList>
    </citation>
    <scope>NUCLEOTIDE SEQUENCE [LARGE SCALE GENOMIC DNA]</scope>
    <source>
        <strain evidence="4">CGMCC 1.13681</strain>
    </source>
</reference>
<comment type="caution">
    <text evidence="3">The sequence shown here is derived from an EMBL/GenBank/DDBJ whole genome shotgun (WGS) entry which is preliminary data.</text>
</comment>
<sequence>MRRGDRLTVVELSRLGRSTTQLTALLRDFKDRGIGLRILNLGIDTSTPAGELIFTIVAPGRAGRRPEAHAHATAGRAGDAPSRHHRHDRHRDRRRGRHEPVADVCPHLQDAGRAGEEHMSTNTGVSVKGMRIHQHAAALLLHLPVVHHAYAALPLVVVPALRPSRARDAHPSHAALRAAAVHEVPGPVLGRQFPDNALVLDRLDHHHRLHVPSGP</sequence>
<feature type="compositionally biased region" description="Basic residues" evidence="1">
    <location>
        <begin position="83"/>
        <end position="97"/>
    </location>
</feature>
<dbReference type="Proteomes" id="UP001596413">
    <property type="component" value="Unassembled WGS sequence"/>
</dbReference>
<dbReference type="InterPro" id="IPR036162">
    <property type="entry name" value="Resolvase-like_N_sf"/>
</dbReference>
<gene>
    <name evidence="3" type="ORF">ACFQLX_17615</name>
</gene>
<evidence type="ECO:0000259" key="2">
    <source>
        <dbReference type="PROSITE" id="PS51736"/>
    </source>
</evidence>
<dbReference type="SUPFAM" id="SSF53041">
    <property type="entry name" value="Resolvase-like"/>
    <property type="match status" value="1"/>
</dbReference>
<name>A0ABW2GLE9_9ACTN</name>